<feature type="transmembrane region" description="Helical" evidence="5">
    <location>
        <begin position="396"/>
        <end position="417"/>
    </location>
</feature>
<feature type="transmembrane region" description="Helical" evidence="5">
    <location>
        <begin position="100"/>
        <end position="123"/>
    </location>
</feature>
<dbReference type="InterPro" id="IPR011701">
    <property type="entry name" value="MFS"/>
</dbReference>
<feature type="transmembrane region" description="Helical" evidence="5">
    <location>
        <begin position="67"/>
        <end position="88"/>
    </location>
</feature>
<evidence type="ECO:0000256" key="1">
    <source>
        <dbReference type="ARBA" id="ARBA00022692"/>
    </source>
</evidence>
<accession>A0ABU0FH84</accession>
<dbReference type="PANTHER" id="PTHR23539:SF1">
    <property type="entry name" value="MAJOR FACILITATOR SUPERFAMILY (MFS) PROFILE DOMAIN-CONTAINING PROTEIN"/>
    <property type="match status" value="1"/>
</dbReference>
<reference evidence="7 8" key="1">
    <citation type="submission" date="2023-07" db="EMBL/GenBank/DDBJ databases">
        <title>Genomic Encyclopedia of Type Strains, Phase IV (KMG-IV): sequencing the most valuable type-strain genomes for metagenomic binning, comparative biology and taxonomic classification.</title>
        <authorList>
            <person name="Goeker M."/>
        </authorList>
    </citation>
    <scope>NUCLEOTIDE SEQUENCE [LARGE SCALE GENOMIC DNA]</scope>
    <source>
        <strain evidence="7 8">DSM 5896</strain>
    </source>
</reference>
<feature type="transmembrane region" description="Helical" evidence="5">
    <location>
        <begin position="242"/>
        <end position="265"/>
    </location>
</feature>
<organism evidence="7 8">
    <name type="scientific">Labrys monachus</name>
    <dbReference type="NCBI Taxonomy" id="217067"/>
    <lineage>
        <taxon>Bacteria</taxon>
        <taxon>Pseudomonadati</taxon>
        <taxon>Pseudomonadota</taxon>
        <taxon>Alphaproteobacteria</taxon>
        <taxon>Hyphomicrobiales</taxon>
        <taxon>Xanthobacteraceae</taxon>
        <taxon>Labrys</taxon>
    </lineage>
</organism>
<evidence type="ECO:0000259" key="6">
    <source>
        <dbReference type="PROSITE" id="PS50850"/>
    </source>
</evidence>
<feature type="region of interest" description="Disordered" evidence="4">
    <location>
        <begin position="424"/>
        <end position="465"/>
    </location>
</feature>
<dbReference type="RefSeq" id="WP_307430118.1">
    <property type="nucleotide sequence ID" value="NZ_JAUSVK010000001.1"/>
</dbReference>
<feature type="transmembrane region" description="Helical" evidence="5">
    <location>
        <begin position="188"/>
        <end position="208"/>
    </location>
</feature>
<dbReference type="SUPFAM" id="SSF103473">
    <property type="entry name" value="MFS general substrate transporter"/>
    <property type="match status" value="1"/>
</dbReference>
<dbReference type="PROSITE" id="PS50850">
    <property type="entry name" value="MFS"/>
    <property type="match status" value="1"/>
</dbReference>
<evidence type="ECO:0000313" key="7">
    <source>
        <dbReference type="EMBL" id="MDQ0393955.1"/>
    </source>
</evidence>
<feature type="transmembrane region" description="Helical" evidence="5">
    <location>
        <begin position="129"/>
        <end position="150"/>
    </location>
</feature>
<feature type="domain" description="Major facilitator superfamily (MFS) profile" evidence="6">
    <location>
        <begin position="1"/>
        <end position="422"/>
    </location>
</feature>
<feature type="transmembrane region" description="Helical" evidence="5">
    <location>
        <begin position="39"/>
        <end position="61"/>
    </location>
</feature>
<feature type="compositionally biased region" description="Basic and acidic residues" evidence="4">
    <location>
        <begin position="435"/>
        <end position="448"/>
    </location>
</feature>
<name>A0ABU0FH84_9HYPH</name>
<dbReference type="Gene3D" id="1.20.1250.20">
    <property type="entry name" value="MFS general substrate transporter like domains"/>
    <property type="match status" value="2"/>
</dbReference>
<evidence type="ECO:0000256" key="4">
    <source>
        <dbReference type="SAM" id="MobiDB-lite"/>
    </source>
</evidence>
<keyword evidence="1 5" id="KW-0812">Transmembrane</keyword>
<keyword evidence="3 5" id="KW-0472">Membrane</keyword>
<sequence>MQGTAKTSVDGKRRRSPIKVVRRSIEAVQGKQGIWPLQLLNFFMADMQAGIGPFLGVFLVVHGWRSGLIGTVMTVGGIAAMLMTAPAGALIDATSRKRSFVIIPGICTVLASTIILFSQNFWLVAASQVATSIAGAAIGPAVSGITLGIVRQAGFNKQNGRNQAFNHAGNMIGAGLSGFLGWRFGLTAVFWLAALFGVLSIISVMLIPREAINDGIARGLNDDGGENEEVTGFRVLAESRALVILAGALACFHLGNGAMLPLYGIAAVANKQGDPSAFVATTIVVAQAVMIAVSLAATWLAEKRGYWLIMLVSFIALPVRGLVAACFVGPWGVYPFQFLDGIAEGLQSVAVPALVARILKGTGRVNAGQGAVMTVQGMGGALSPALGGWIAEKLGYGPMFAILGSFALGSVALWVGFRARLKPASAGRGGQGAPEGRRDAAGNLRKETTAAAKNAGSGGDPADAP</sequence>
<dbReference type="InterPro" id="IPR036259">
    <property type="entry name" value="MFS_trans_sf"/>
</dbReference>
<evidence type="ECO:0000256" key="2">
    <source>
        <dbReference type="ARBA" id="ARBA00022989"/>
    </source>
</evidence>
<evidence type="ECO:0000256" key="3">
    <source>
        <dbReference type="ARBA" id="ARBA00023136"/>
    </source>
</evidence>
<feature type="transmembrane region" description="Helical" evidence="5">
    <location>
        <begin position="277"/>
        <end position="300"/>
    </location>
</feature>
<dbReference type="Proteomes" id="UP001237448">
    <property type="component" value="Unassembled WGS sequence"/>
</dbReference>
<dbReference type="PANTHER" id="PTHR23539">
    <property type="entry name" value="MFS TRANSPORTER"/>
    <property type="match status" value="1"/>
</dbReference>
<gene>
    <name evidence="7" type="ORF">J3R73_003747</name>
</gene>
<proteinExistence type="predicted"/>
<keyword evidence="8" id="KW-1185">Reference proteome</keyword>
<dbReference type="EMBL" id="JAUSVK010000001">
    <property type="protein sequence ID" value="MDQ0393955.1"/>
    <property type="molecule type" value="Genomic_DNA"/>
</dbReference>
<feature type="transmembrane region" description="Helical" evidence="5">
    <location>
        <begin position="307"/>
        <end position="332"/>
    </location>
</feature>
<keyword evidence="2 5" id="KW-1133">Transmembrane helix</keyword>
<comment type="caution">
    <text evidence="7">The sequence shown here is derived from an EMBL/GenBank/DDBJ whole genome shotgun (WGS) entry which is preliminary data.</text>
</comment>
<protein>
    <submittedName>
        <fullName evidence="7">MFS family permease</fullName>
    </submittedName>
</protein>
<evidence type="ECO:0000256" key="5">
    <source>
        <dbReference type="SAM" id="Phobius"/>
    </source>
</evidence>
<dbReference type="InterPro" id="IPR020846">
    <property type="entry name" value="MFS_dom"/>
</dbReference>
<evidence type="ECO:0000313" key="8">
    <source>
        <dbReference type="Proteomes" id="UP001237448"/>
    </source>
</evidence>
<dbReference type="Pfam" id="PF07690">
    <property type="entry name" value="MFS_1"/>
    <property type="match status" value="2"/>
</dbReference>